<accession>A0A0W8IPA3</accession>
<name>A0A0W8IPA3_KOCRO</name>
<evidence type="ECO:0008006" key="4">
    <source>
        <dbReference type="Google" id="ProtNLM"/>
    </source>
</evidence>
<dbReference type="EMBL" id="LQBK01000004">
    <property type="protein sequence ID" value="KUG61654.1"/>
    <property type="molecule type" value="Genomic_DNA"/>
</dbReference>
<protein>
    <recommendedName>
        <fullName evidence="4">Cardiolipin synthase N-terminal domain-containing protein</fullName>
    </recommendedName>
</protein>
<evidence type="ECO:0000313" key="2">
    <source>
        <dbReference type="EMBL" id="KUG61654.1"/>
    </source>
</evidence>
<sequence length="82" mass="9051">MTRTGTRRRTGRKSIQWKDLTPGQQTLLLTLASVQVSLAATAWADLALRPAEEVSGGKGKWAAIIAINFVGPVLYFRRGIRR</sequence>
<evidence type="ECO:0000313" key="3">
    <source>
        <dbReference type="Proteomes" id="UP000053512"/>
    </source>
</evidence>
<gene>
    <name evidence="2" type="ORF">AVL61_01735</name>
</gene>
<dbReference type="Proteomes" id="UP000053512">
    <property type="component" value="Unassembled WGS sequence"/>
</dbReference>
<dbReference type="OrthoDB" id="5125307at2"/>
<reference evidence="3" key="1">
    <citation type="submission" date="2015-12" db="EMBL/GenBank/DDBJ databases">
        <authorList>
            <person name="Nair G.R."/>
            <person name="Kaur G."/>
            <person name="Mayilraj S."/>
        </authorList>
    </citation>
    <scope>NUCLEOTIDE SEQUENCE [LARGE SCALE GENOMIC DNA]</scope>
    <source>
        <strain evidence="3">CD08_4</strain>
    </source>
</reference>
<evidence type="ECO:0000256" key="1">
    <source>
        <dbReference type="SAM" id="Phobius"/>
    </source>
</evidence>
<keyword evidence="1" id="KW-1133">Transmembrane helix</keyword>
<dbReference type="AlphaFoldDB" id="A0A0W8IPA3"/>
<organism evidence="2 3">
    <name type="scientific">Kocuria rosea subsp. polaris</name>
    <dbReference type="NCBI Taxonomy" id="136273"/>
    <lineage>
        <taxon>Bacteria</taxon>
        <taxon>Bacillati</taxon>
        <taxon>Actinomycetota</taxon>
        <taxon>Actinomycetes</taxon>
        <taxon>Micrococcales</taxon>
        <taxon>Micrococcaceae</taxon>
        <taxon>Kocuria</taxon>
    </lineage>
</organism>
<dbReference type="RefSeq" id="WP_058873070.1">
    <property type="nucleotide sequence ID" value="NZ_LQBK01000004.1"/>
</dbReference>
<keyword evidence="1" id="KW-0812">Transmembrane</keyword>
<comment type="caution">
    <text evidence="2">The sequence shown here is derived from an EMBL/GenBank/DDBJ whole genome shotgun (WGS) entry which is preliminary data.</text>
</comment>
<keyword evidence="1" id="KW-0472">Membrane</keyword>
<feature type="transmembrane region" description="Helical" evidence="1">
    <location>
        <begin position="60"/>
        <end position="76"/>
    </location>
</feature>
<proteinExistence type="predicted"/>
<dbReference type="STRING" id="136273.GY22_00860"/>